<evidence type="ECO:0000313" key="3">
    <source>
        <dbReference type="Proteomes" id="UP001549321"/>
    </source>
</evidence>
<reference evidence="2 3" key="1">
    <citation type="submission" date="2024-06" db="EMBL/GenBank/DDBJ databases">
        <title>Sorghum-associated microbial communities from plants grown in Nebraska, USA.</title>
        <authorList>
            <person name="Schachtman D."/>
        </authorList>
    </citation>
    <scope>NUCLEOTIDE SEQUENCE [LARGE SCALE GENOMIC DNA]</scope>
    <source>
        <strain evidence="2 3">3207</strain>
    </source>
</reference>
<comment type="caution">
    <text evidence="2">The sequence shown here is derived from an EMBL/GenBank/DDBJ whole genome shotgun (WGS) entry which is preliminary data.</text>
</comment>
<sequence length="85" mass="9452">MRRTILALSLLLAATPAFACTEEELQAKSISLADLVKQITTKDPSQAAEWRKRQVEVDRVAERTTNFDEICAAYDKAIAEAQAKQ</sequence>
<dbReference type="EMBL" id="JBEPSM010000001">
    <property type="protein sequence ID" value="MET4634022.1"/>
    <property type="molecule type" value="Genomic_DNA"/>
</dbReference>
<keyword evidence="3" id="KW-1185">Reference proteome</keyword>
<keyword evidence="1" id="KW-0732">Signal</keyword>
<feature type="chain" id="PRO_5046357376" evidence="1">
    <location>
        <begin position="20"/>
        <end position="85"/>
    </location>
</feature>
<name>A0ABV2QYD2_9HYPH</name>
<organism evidence="2 3">
    <name type="scientific">Kaistia defluvii</name>
    <dbReference type="NCBI Taxonomy" id="410841"/>
    <lineage>
        <taxon>Bacteria</taxon>
        <taxon>Pseudomonadati</taxon>
        <taxon>Pseudomonadota</taxon>
        <taxon>Alphaproteobacteria</taxon>
        <taxon>Hyphomicrobiales</taxon>
        <taxon>Kaistiaceae</taxon>
        <taxon>Kaistia</taxon>
    </lineage>
</organism>
<proteinExistence type="predicted"/>
<dbReference type="RefSeq" id="WP_354550612.1">
    <property type="nucleotide sequence ID" value="NZ_JBEPSM010000001.1"/>
</dbReference>
<dbReference type="Proteomes" id="UP001549321">
    <property type="component" value="Unassembled WGS sequence"/>
</dbReference>
<feature type="signal peptide" evidence="1">
    <location>
        <begin position="1"/>
        <end position="19"/>
    </location>
</feature>
<protein>
    <submittedName>
        <fullName evidence="2">Uncharacterized protein</fullName>
    </submittedName>
</protein>
<evidence type="ECO:0000313" key="2">
    <source>
        <dbReference type="EMBL" id="MET4634022.1"/>
    </source>
</evidence>
<gene>
    <name evidence="2" type="ORF">ABIE08_001935</name>
</gene>
<accession>A0ABV2QYD2</accession>
<evidence type="ECO:0000256" key="1">
    <source>
        <dbReference type="SAM" id="SignalP"/>
    </source>
</evidence>